<evidence type="ECO:0000313" key="3">
    <source>
        <dbReference type="Proteomes" id="UP000299102"/>
    </source>
</evidence>
<sequence>MVVCRAVRRRREPTAAVGESSSRRRRDARVGYRQYTRSSTKNATARSSFTSTYVCEHVQEVKLLSYPYRNMVTHIDCPSNPTWRVNQRIGAASSKEKRDRERRPTARAEVHSARPHCTRRAVKKHQSPVHLSQLISEECTGRKKLRFGAHTKLGWLDHIFNAGSSASTDIEMISSSYISIDVNLNSGLGFHSHPSHTLDSDRDSTYVFDPNPVLSFGPNFAYDSSPDPVLDSIPILFYDSATSHSSDLDENGDK</sequence>
<feature type="region of interest" description="Disordered" evidence="1">
    <location>
        <begin position="14"/>
        <end position="43"/>
    </location>
</feature>
<gene>
    <name evidence="2" type="ORF">EVAR_31283_1</name>
</gene>
<proteinExistence type="predicted"/>
<evidence type="ECO:0000256" key="1">
    <source>
        <dbReference type="SAM" id="MobiDB-lite"/>
    </source>
</evidence>
<evidence type="ECO:0000313" key="2">
    <source>
        <dbReference type="EMBL" id="GBP41158.1"/>
    </source>
</evidence>
<keyword evidence="3" id="KW-1185">Reference proteome</keyword>
<protein>
    <submittedName>
        <fullName evidence="2">Uncharacterized protein</fullName>
    </submittedName>
</protein>
<feature type="compositionally biased region" description="Basic and acidic residues" evidence="1">
    <location>
        <begin position="94"/>
        <end position="112"/>
    </location>
</feature>
<reference evidence="2 3" key="1">
    <citation type="journal article" date="2019" name="Commun. Biol.">
        <title>The bagworm genome reveals a unique fibroin gene that provides high tensile strength.</title>
        <authorList>
            <person name="Kono N."/>
            <person name="Nakamura H."/>
            <person name="Ohtoshi R."/>
            <person name="Tomita M."/>
            <person name="Numata K."/>
            <person name="Arakawa K."/>
        </authorList>
    </citation>
    <scope>NUCLEOTIDE SEQUENCE [LARGE SCALE GENOMIC DNA]</scope>
</reference>
<dbReference type="EMBL" id="BGZK01000394">
    <property type="protein sequence ID" value="GBP41158.1"/>
    <property type="molecule type" value="Genomic_DNA"/>
</dbReference>
<organism evidence="2 3">
    <name type="scientific">Eumeta variegata</name>
    <name type="common">Bagworm moth</name>
    <name type="synonym">Eumeta japonica</name>
    <dbReference type="NCBI Taxonomy" id="151549"/>
    <lineage>
        <taxon>Eukaryota</taxon>
        <taxon>Metazoa</taxon>
        <taxon>Ecdysozoa</taxon>
        <taxon>Arthropoda</taxon>
        <taxon>Hexapoda</taxon>
        <taxon>Insecta</taxon>
        <taxon>Pterygota</taxon>
        <taxon>Neoptera</taxon>
        <taxon>Endopterygota</taxon>
        <taxon>Lepidoptera</taxon>
        <taxon>Glossata</taxon>
        <taxon>Ditrysia</taxon>
        <taxon>Tineoidea</taxon>
        <taxon>Psychidae</taxon>
        <taxon>Oiketicinae</taxon>
        <taxon>Eumeta</taxon>
    </lineage>
</organism>
<feature type="region of interest" description="Disordered" evidence="1">
    <location>
        <begin position="88"/>
        <end position="115"/>
    </location>
</feature>
<comment type="caution">
    <text evidence="2">The sequence shown here is derived from an EMBL/GenBank/DDBJ whole genome shotgun (WGS) entry which is preliminary data.</text>
</comment>
<name>A0A4C1VPV9_EUMVA</name>
<accession>A0A4C1VPV9</accession>
<dbReference type="AlphaFoldDB" id="A0A4C1VPV9"/>
<dbReference type="Proteomes" id="UP000299102">
    <property type="component" value="Unassembled WGS sequence"/>
</dbReference>